<name>A0A381NC50_9ZZZZ</name>
<evidence type="ECO:0000256" key="4">
    <source>
        <dbReference type="ARBA" id="ARBA00023163"/>
    </source>
</evidence>
<evidence type="ECO:0000256" key="2">
    <source>
        <dbReference type="ARBA" id="ARBA00023015"/>
    </source>
</evidence>
<dbReference type="SUPFAM" id="SSF88659">
    <property type="entry name" value="Sigma3 and sigma4 domains of RNA polymerase sigma factors"/>
    <property type="match status" value="1"/>
</dbReference>
<dbReference type="GO" id="GO:0003677">
    <property type="term" value="F:DNA binding"/>
    <property type="evidence" value="ECO:0007669"/>
    <property type="project" value="InterPro"/>
</dbReference>
<dbReference type="GO" id="GO:0006352">
    <property type="term" value="P:DNA-templated transcription initiation"/>
    <property type="evidence" value="ECO:0007669"/>
    <property type="project" value="InterPro"/>
</dbReference>
<dbReference type="InterPro" id="IPR013325">
    <property type="entry name" value="RNA_pol_sigma_r2"/>
</dbReference>
<dbReference type="GO" id="GO:0016987">
    <property type="term" value="F:sigma factor activity"/>
    <property type="evidence" value="ECO:0007669"/>
    <property type="project" value="UniProtKB-KW"/>
</dbReference>
<dbReference type="EMBL" id="UINC01000232">
    <property type="protein sequence ID" value="SUZ51644.1"/>
    <property type="molecule type" value="Genomic_DNA"/>
</dbReference>
<dbReference type="Gene3D" id="1.10.1740.10">
    <property type="match status" value="1"/>
</dbReference>
<keyword evidence="4" id="KW-0804">Transcription</keyword>
<evidence type="ECO:0008006" key="8">
    <source>
        <dbReference type="Google" id="ProtNLM"/>
    </source>
</evidence>
<comment type="similarity">
    <text evidence="1">Belongs to the sigma-70 factor family. ECF subfamily.</text>
</comment>
<dbReference type="AlphaFoldDB" id="A0A381NC50"/>
<dbReference type="CDD" id="cd06171">
    <property type="entry name" value="Sigma70_r4"/>
    <property type="match status" value="1"/>
</dbReference>
<evidence type="ECO:0000256" key="3">
    <source>
        <dbReference type="ARBA" id="ARBA00023082"/>
    </source>
</evidence>
<dbReference type="Gene3D" id="1.10.10.10">
    <property type="entry name" value="Winged helix-like DNA-binding domain superfamily/Winged helix DNA-binding domain"/>
    <property type="match status" value="1"/>
</dbReference>
<evidence type="ECO:0000259" key="5">
    <source>
        <dbReference type="Pfam" id="PF04542"/>
    </source>
</evidence>
<organism evidence="7">
    <name type="scientific">marine metagenome</name>
    <dbReference type="NCBI Taxonomy" id="408172"/>
    <lineage>
        <taxon>unclassified sequences</taxon>
        <taxon>metagenomes</taxon>
        <taxon>ecological metagenomes</taxon>
    </lineage>
</organism>
<feature type="domain" description="RNA polymerase sigma-70 region 2" evidence="5">
    <location>
        <begin position="27"/>
        <end position="91"/>
    </location>
</feature>
<protein>
    <recommendedName>
        <fullName evidence="8">RNA polymerase subunit sigma-70</fullName>
    </recommendedName>
</protein>
<evidence type="ECO:0000256" key="1">
    <source>
        <dbReference type="ARBA" id="ARBA00010641"/>
    </source>
</evidence>
<dbReference type="Pfam" id="PF04542">
    <property type="entry name" value="Sigma70_r2"/>
    <property type="match status" value="1"/>
</dbReference>
<dbReference type="InterPro" id="IPR007627">
    <property type="entry name" value="RNA_pol_sigma70_r2"/>
</dbReference>
<dbReference type="InterPro" id="IPR039425">
    <property type="entry name" value="RNA_pol_sigma-70-like"/>
</dbReference>
<dbReference type="Pfam" id="PF08281">
    <property type="entry name" value="Sigma70_r4_2"/>
    <property type="match status" value="1"/>
</dbReference>
<dbReference type="InterPro" id="IPR013324">
    <property type="entry name" value="RNA_pol_sigma_r3/r4-like"/>
</dbReference>
<proteinExistence type="inferred from homology"/>
<keyword evidence="2" id="KW-0805">Transcription regulation</keyword>
<dbReference type="PANTHER" id="PTHR43133:SF51">
    <property type="entry name" value="RNA POLYMERASE SIGMA FACTOR"/>
    <property type="match status" value="1"/>
</dbReference>
<evidence type="ECO:0000259" key="6">
    <source>
        <dbReference type="Pfam" id="PF08281"/>
    </source>
</evidence>
<dbReference type="PANTHER" id="PTHR43133">
    <property type="entry name" value="RNA POLYMERASE ECF-TYPE SIGMA FACTO"/>
    <property type="match status" value="1"/>
</dbReference>
<gene>
    <name evidence="7" type="ORF">METZ01_LOCUS4498</name>
</gene>
<sequence length="182" mass="21570">MAENEIIRNQINLAKENNQNAFSYLLNTYWDDVYNFQLKRIKNESNAEDITIESFTKAFEKITTYNDKYLFKTWLITISKNLHIDKVRKNKNNLNVFGSNDFDRVVETSPSPEDDLINAQKLKSLKNKISKLKPNYKKVIELRYFNELSYKEISNKLNQPINNVKIRIMRAKRILAEIIKKS</sequence>
<accession>A0A381NC50</accession>
<dbReference type="NCBIfam" id="TIGR02937">
    <property type="entry name" value="sigma70-ECF"/>
    <property type="match status" value="1"/>
</dbReference>
<dbReference type="SUPFAM" id="SSF88946">
    <property type="entry name" value="Sigma2 domain of RNA polymerase sigma factors"/>
    <property type="match status" value="1"/>
</dbReference>
<reference evidence="7" key="1">
    <citation type="submission" date="2018-05" db="EMBL/GenBank/DDBJ databases">
        <authorList>
            <person name="Lanie J.A."/>
            <person name="Ng W.-L."/>
            <person name="Kazmierczak K.M."/>
            <person name="Andrzejewski T.M."/>
            <person name="Davidsen T.M."/>
            <person name="Wayne K.J."/>
            <person name="Tettelin H."/>
            <person name="Glass J.I."/>
            <person name="Rusch D."/>
            <person name="Podicherti R."/>
            <person name="Tsui H.-C.T."/>
            <person name="Winkler M.E."/>
        </authorList>
    </citation>
    <scope>NUCLEOTIDE SEQUENCE</scope>
</reference>
<evidence type="ECO:0000313" key="7">
    <source>
        <dbReference type="EMBL" id="SUZ51644.1"/>
    </source>
</evidence>
<dbReference type="InterPro" id="IPR014284">
    <property type="entry name" value="RNA_pol_sigma-70_dom"/>
</dbReference>
<feature type="domain" description="RNA polymerase sigma factor 70 region 4 type 2" evidence="6">
    <location>
        <begin position="125"/>
        <end position="173"/>
    </location>
</feature>
<dbReference type="InterPro" id="IPR036388">
    <property type="entry name" value="WH-like_DNA-bd_sf"/>
</dbReference>
<keyword evidence="3" id="KW-0731">Sigma factor</keyword>
<dbReference type="InterPro" id="IPR013249">
    <property type="entry name" value="RNA_pol_sigma70_r4_t2"/>
</dbReference>